<protein>
    <submittedName>
        <fullName evidence="7">ATP:guanido phosphotransferase</fullName>
    </submittedName>
</protein>
<keyword evidence="2 5" id="KW-0547">Nucleotide-binding</keyword>
<dbReference type="KEGG" id="ssm:Spirs_1927"/>
<feature type="binding site" evidence="5">
    <location>
        <begin position="194"/>
        <end position="199"/>
    </location>
    <ligand>
        <name>ATP</name>
        <dbReference type="ChEBI" id="CHEBI:30616"/>
    </ligand>
</feature>
<dbReference type="HOGENOM" id="CLU_813562_0_0_12"/>
<dbReference type="AlphaFoldDB" id="E1R1B2"/>
<evidence type="ECO:0000256" key="5">
    <source>
        <dbReference type="PROSITE-ProRule" id="PRU00843"/>
    </source>
</evidence>
<evidence type="ECO:0000256" key="3">
    <source>
        <dbReference type="ARBA" id="ARBA00022777"/>
    </source>
</evidence>
<evidence type="ECO:0000256" key="2">
    <source>
        <dbReference type="ARBA" id="ARBA00022741"/>
    </source>
</evidence>
<dbReference type="Pfam" id="PF00217">
    <property type="entry name" value="ATP-gua_Ptrans"/>
    <property type="match status" value="1"/>
</dbReference>
<feature type="domain" description="Phosphagen kinase C-terminal" evidence="6">
    <location>
        <begin position="19"/>
        <end position="241"/>
    </location>
</feature>
<dbReference type="Gene3D" id="3.30.590.10">
    <property type="entry name" value="Glutamine synthetase/guanido kinase, catalytic domain"/>
    <property type="match status" value="1"/>
</dbReference>
<organism evidence="7 8">
    <name type="scientific">Sediminispirochaeta smaragdinae (strain DSM 11293 / JCM 15392 / SEBR 4228)</name>
    <name type="common">Spirochaeta smaragdinae</name>
    <dbReference type="NCBI Taxonomy" id="573413"/>
    <lineage>
        <taxon>Bacteria</taxon>
        <taxon>Pseudomonadati</taxon>
        <taxon>Spirochaetota</taxon>
        <taxon>Spirochaetia</taxon>
        <taxon>Spirochaetales</taxon>
        <taxon>Spirochaetaceae</taxon>
        <taxon>Sediminispirochaeta</taxon>
    </lineage>
</organism>
<dbReference type="STRING" id="573413.Spirs_1927"/>
<sequence length="341" mass="38695">MDEQNFSFPHWGTGEASDIVLQVTSELRRNLSSYAFPDALDEEERKTVTDAILAAAVDLPPFEGVDGMPPLRRKMFRDAGLLSDPQAGDRRFFCMDAGQWRWCLLLDRDHIAVSGRCPGMELKQSYVLASEWEEILEKKLDFAFALDMGYLLSDISASGNALFHSAWLFLPALGWNGNREAIFRSLMEEGYWIRGNANGENEEEEELFEIGTEYSFGMSEDESINKFAHMLELLVHYEKKTRRMIDQERLSLVKDRVFRAYGIAASAERIDSAEGHRLVLSLLLGVSFGLVKLPPERLVELLWLAGDATVRFRNNGNPGVERIDYIRSRLGIDRLIGGFDV</sequence>
<gene>
    <name evidence="7" type="ordered locus">Spirs_1927</name>
</gene>
<dbReference type="PROSITE" id="PS51510">
    <property type="entry name" value="PHOSPHAGEN_KINASE_C"/>
    <property type="match status" value="1"/>
</dbReference>
<evidence type="ECO:0000313" key="7">
    <source>
        <dbReference type="EMBL" id="ADK81053.1"/>
    </source>
</evidence>
<dbReference type="Proteomes" id="UP000002318">
    <property type="component" value="Chromosome"/>
</dbReference>
<dbReference type="EMBL" id="CP002116">
    <property type="protein sequence ID" value="ADK81053.1"/>
    <property type="molecule type" value="Genomic_DNA"/>
</dbReference>
<keyword evidence="4 5" id="KW-0067">ATP-binding</keyword>
<comment type="similarity">
    <text evidence="5">Belongs to the ATP:guanido phosphotransferase family.</text>
</comment>
<evidence type="ECO:0000256" key="1">
    <source>
        <dbReference type="ARBA" id="ARBA00022679"/>
    </source>
</evidence>
<keyword evidence="8" id="KW-1185">Reference proteome</keyword>
<evidence type="ECO:0000259" key="6">
    <source>
        <dbReference type="PROSITE" id="PS51510"/>
    </source>
</evidence>
<evidence type="ECO:0000313" key="8">
    <source>
        <dbReference type="Proteomes" id="UP000002318"/>
    </source>
</evidence>
<comment type="caution">
    <text evidence="5">Lacks conserved residue(s) required for the propagation of feature annotation.</text>
</comment>
<keyword evidence="1 5" id="KW-0808">Transferase</keyword>
<name>E1R1B2_SEDSS</name>
<dbReference type="InterPro" id="IPR022414">
    <property type="entry name" value="ATP-guanido_PTrfase_cat"/>
</dbReference>
<accession>E1R1B2</accession>
<evidence type="ECO:0000256" key="4">
    <source>
        <dbReference type="ARBA" id="ARBA00022840"/>
    </source>
</evidence>
<dbReference type="OrthoDB" id="9791353at2"/>
<dbReference type="InterPro" id="IPR014746">
    <property type="entry name" value="Gln_synth/guanido_kin_cat_dom"/>
</dbReference>
<reference evidence="7 8" key="1">
    <citation type="journal article" date="2010" name="Stand. Genomic Sci.">
        <title>Complete genome sequence of Spirochaeta smaragdinae type strain (SEBR 4228).</title>
        <authorList>
            <person name="Mavromatis K."/>
            <person name="Yasawong M."/>
            <person name="Chertkov O."/>
            <person name="Lapidus A."/>
            <person name="Lucas S."/>
            <person name="Nolan M."/>
            <person name="Del Rio T.G."/>
            <person name="Tice H."/>
            <person name="Cheng J.F."/>
            <person name="Pitluck S."/>
            <person name="Liolios K."/>
            <person name="Ivanova N."/>
            <person name="Tapia R."/>
            <person name="Han C."/>
            <person name="Bruce D."/>
            <person name="Goodwin L."/>
            <person name="Pati A."/>
            <person name="Chen A."/>
            <person name="Palaniappan K."/>
            <person name="Land M."/>
            <person name="Hauser L."/>
            <person name="Chang Y.J."/>
            <person name="Jeffries C.D."/>
            <person name="Detter J.C."/>
            <person name="Rohde M."/>
            <person name="Brambilla E."/>
            <person name="Spring S."/>
            <person name="Goker M."/>
            <person name="Sikorski J."/>
            <person name="Woyke T."/>
            <person name="Bristow J."/>
            <person name="Eisen J.A."/>
            <person name="Markowitz V."/>
            <person name="Hugenholtz P."/>
            <person name="Klenk H.P."/>
            <person name="Kyrpides N.C."/>
        </authorList>
    </citation>
    <scope>NUCLEOTIDE SEQUENCE [LARGE SCALE GENOMIC DNA]</scope>
    <source>
        <strain evidence="8">DSM 11293 / JCM 15392 / SEBR 4228</strain>
    </source>
</reference>
<dbReference type="GO" id="GO:0016301">
    <property type="term" value="F:kinase activity"/>
    <property type="evidence" value="ECO:0007669"/>
    <property type="project" value="UniProtKB-KW"/>
</dbReference>
<dbReference type="RefSeq" id="WP_013254517.1">
    <property type="nucleotide sequence ID" value="NC_014364.1"/>
</dbReference>
<feature type="binding site" evidence="5">
    <location>
        <begin position="22"/>
        <end position="26"/>
    </location>
    <ligand>
        <name>ATP</name>
        <dbReference type="ChEBI" id="CHEBI:30616"/>
    </ligand>
</feature>
<feature type="binding site" evidence="5">
    <location>
        <begin position="163"/>
        <end position="167"/>
    </location>
    <ligand>
        <name>ATP</name>
        <dbReference type="ChEBI" id="CHEBI:30616"/>
    </ligand>
</feature>
<keyword evidence="3 5" id="KW-0418">Kinase</keyword>
<proteinExistence type="inferred from homology"/>
<dbReference type="SUPFAM" id="SSF55931">
    <property type="entry name" value="Glutamine synthetase/guanido kinase"/>
    <property type="match status" value="1"/>
</dbReference>
<dbReference type="GO" id="GO:0005524">
    <property type="term" value="F:ATP binding"/>
    <property type="evidence" value="ECO:0007669"/>
    <property type="project" value="UniProtKB-UniRule"/>
</dbReference>
<dbReference type="eggNOG" id="COG3869">
    <property type="taxonomic scope" value="Bacteria"/>
</dbReference>